<proteinExistence type="predicted"/>
<dbReference type="AlphaFoldDB" id="A0A914YK06"/>
<name>A0A914YK06_9BILA</name>
<dbReference type="Proteomes" id="UP000887577">
    <property type="component" value="Unplaced"/>
</dbReference>
<sequence>MINATSSFQSKAFEKQFTINTKVLCLLRRGESKEAMRVLTERNAVLKLADKDPRVLQLVDAREATQELEALAKPLSKDVKLDAGEN</sequence>
<keyword evidence="1" id="KW-1185">Reference proteome</keyword>
<accession>A0A914YK06</accession>
<evidence type="ECO:0000313" key="1">
    <source>
        <dbReference type="Proteomes" id="UP000887577"/>
    </source>
</evidence>
<reference evidence="2" key="1">
    <citation type="submission" date="2022-11" db="UniProtKB">
        <authorList>
            <consortium name="WormBaseParasite"/>
        </authorList>
    </citation>
    <scope>IDENTIFICATION</scope>
</reference>
<organism evidence="1 2">
    <name type="scientific">Panagrolaimus superbus</name>
    <dbReference type="NCBI Taxonomy" id="310955"/>
    <lineage>
        <taxon>Eukaryota</taxon>
        <taxon>Metazoa</taxon>
        <taxon>Ecdysozoa</taxon>
        <taxon>Nematoda</taxon>
        <taxon>Chromadorea</taxon>
        <taxon>Rhabditida</taxon>
        <taxon>Tylenchina</taxon>
        <taxon>Panagrolaimomorpha</taxon>
        <taxon>Panagrolaimoidea</taxon>
        <taxon>Panagrolaimidae</taxon>
        <taxon>Panagrolaimus</taxon>
    </lineage>
</organism>
<evidence type="ECO:0000313" key="2">
    <source>
        <dbReference type="WBParaSite" id="PSU_v2.g1764.t1"/>
    </source>
</evidence>
<dbReference type="WBParaSite" id="PSU_v2.g1764.t1">
    <property type="protein sequence ID" value="PSU_v2.g1764.t1"/>
    <property type="gene ID" value="PSU_v2.g1764"/>
</dbReference>
<protein>
    <submittedName>
        <fullName evidence="2">Uncharacterized protein</fullName>
    </submittedName>
</protein>